<dbReference type="EC" id="3.1.4.58" evidence="2"/>
<evidence type="ECO:0000313" key="3">
    <source>
        <dbReference type="EMBL" id="MRX55301.1"/>
    </source>
</evidence>
<dbReference type="NCBIfam" id="TIGR02258">
    <property type="entry name" value="2_5_ligase"/>
    <property type="match status" value="1"/>
</dbReference>
<feature type="active site" description="Proton acceptor" evidence="2">
    <location>
        <position position="130"/>
    </location>
</feature>
<dbReference type="PANTHER" id="PTHR35561">
    <property type="entry name" value="RNA 2',3'-CYCLIC PHOSPHODIESTERASE"/>
    <property type="match status" value="1"/>
</dbReference>
<name>A0A6I2MFT3_9BACI</name>
<dbReference type="RefSeq" id="WP_154319062.1">
    <property type="nucleotide sequence ID" value="NZ_CAJGAA010000003.1"/>
</dbReference>
<dbReference type="HAMAP" id="MF_01940">
    <property type="entry name" value="RNA_CPDase"/>
    <property type="match status" value="1"/>
</dbReference>
<evidence type="ECO:0000256" key="1">
    <source>
        <dbReference type="ARBA" id="ARBA00022801"/>
    </source>
</evidence>
<accession>A0A6I2MFT3</accession>
<keyword evidence="4" id="KW-1185">Reference proteome</keyword>
<feature type="active site" description="Proton donor" evidence="2">
    <location>
        <position position="43"/>
    </location>
</feature>
<keyword evidence="1 2" id="KW-0378">Hydrolase</keyword>
<dbReference type="Pfam" id="PF13563">
    <property type="entry name" value="2_5_RNA_ligase2"/>
    <property type="match status" value="1"/>
</dbReference>
<dbReference type="AlphaFoldDB" id="A0A6I2MFT3"/>
<protein>
    <recommendedName>
        <fullName evidence="2">RNA 2',3'-cyclic phosphodiesterase</fullName>
        <shortName evidence="2">RNA 2',3'-CPDase</shortName>
        <ecNumber evidence="2">3.1.4.58</ecNumber>
    </recommendedName>
</protein>
<dbReference type="GO" id="GO:0008664">
    <property type="term" value="F:RNA 2',3'-cyclic 3'-phosphodiesterase activity"/>
    <property type="evidence" value="ECO:0007669"/>
    <property type="project" value="UniProtKB-EC"/>
</dbReference>
<dbReference type="EMBL" id="WKKF01000004">
    <property type="protein sequence ID" value="MRX55301.1"/>
    <property type="molecule type" value="Genomic_DNA"/>
</dbReference>
<gene>
    <name evidence="3" type="primary">thpR</name>
    <name evidence="3" type="ORF">GJU41_15160</name>
</gene>
<dbReference type="InterPro" id="IPR009097">
    <property type="entry name" value="Cyclic_Pdiesterase"/>
</dbReference>
<sequence length="183" mass="21442">MTMTHFFIGISLEEAIAKSIYDQTSLLREEKQFKSWVHPLDYHLTLAFLGHPSSEDQLNQVKKDLERNLASYHSFDLQITEFQTFGRPQSPRIFWLGIEESEKLAELRSEVYQICQDAGFKLDERPFAPHITVARKWISEKDFLKQLIPSPEKLSFKVTAVDLFESKLDEVPKYHSIHNVMLR</sequence>
<feature type="short sequence motif" description="HXTX 2" evidence="2">
    <location>
        <begin position="130"/>
        <end position="133"/>
    </location>
</feature>
<feature type="short sequence motif" description="HXTX 1" evidence="2">
    <location>
        <begin position="43"/>
        <end position="46"/>
    </location>
</feature>
<comment type="caution">
    <text evidence="3">The sequence shown here is derived from an EMBL/GenBank/DDBJ whole genome shotgun (WGS) entry which is preliminary data.</text>
</comment>
<comment type="catalytic activity">
    <reaction evidence="2">
        <text>a 3'-end 2',3'-cyclophospho-ribonucleotide-RNA + H2O = a 3'-end 2'-phospho-ribonucleotide-RNA + H(+)</text>
        <dbReference type="Rhea" id="RHEA:11828"/>
        <dbReference type="Rhea" id="RHEA-COMP:10464"/>
        <dbReference type="Rhea" id="RHEA-COMP:17353"/>
        <dbReference type="ChEBI" id="CHEBI:15377"/>
        <dbReference type="ChEBI" id="CHEBI:15378"/>
        <dbReference type="ChEBI" id="CHEBI:83064"/>
        <dbReference type="ChEBI" id="CHEBI:173113"/>
        <dbReference type="EC" id="3.1.4.58"/>
    </reaction>
</comment>
<dbReference type="PANTHER" id="PTHR35561:SF1">
    <property type="entry name" value="RNA 2',3'-CYCLIC PHOSPHODIESTERASE"/>
    <property type="match status" value="1"/>
</dbReference>
<evidence type="ECO:0000313" key="4">
    <source>
        <dbReference type="Proteomes" id="UP000441585"/>
    </source>
</evidence>
<dbReference type="GO" id="GO:0004113">
    <property type="term" value="F:2',3'-cyclic-nucleotide 3'-phosphodiesterase activity"/>
    <property type="evidence" value="ECO:0007669"/>
    <property type="project" value="InterPro"/>
</dbReference>
<evidence type="ECO:0000256" key="2">
    <source>
        <dbReference type="HAMAP-Rule" id="MF_01940"/>
    </source>
</evidence>
<dbReference type="InterPro" id="IPR004175">
    <property type="entry name" value="RNA_CPDase"/>
</dbReference>
<dbReference type="Gene3D" id="3.90.1140.10">
    <property type="entry name" value="Cyclic phosphodiesterase"/>
    <property type="match status" value="1"/>
</dbReference>
<comment type="function">
    <text evidence="2">Hydrolyzes RNA 2',3'-cyclic phosphodiester to an RNA 2'-phosphomonoester.</text>
</comment>
<comment type="similarity">
    <text evidence="2">Belongs to the 2H phosphoesterase superfamily. ThpR family.</text>
</comment>
<dbReference type="SUPFAM" id="SSF55144">
    <property type="entry name" value="LigT-like"/>
    <property type="match status" value="1"/>
</dbReference>
<dbReference type="Proteomes" id="UP000441585">
    <property type="component" value="Unassembled WGS sequence"/>
</dbReference>
<organism evidence="3 4">
    <name type="scientific">Metabacillus idriensis</name>
    <dbReference type="NCBI Taxonomy" id="324768"/>
    <lineage>
        <taxon>Bacteria</taxon>
        <taxon>Bacillati</taxon>
        <taxon>Bacillota</taxon>
        <taxon>Bacilli</taxon>
        <taxon>Bacillales</taxon>
        <taxon>Bacillaceae</taxon>
        <taxon>Metabacillus</taxon>
    </lineage>
</organism>
<proteinExistence type="inferred from homology"/>
<reference evidence="3 4" key="1">
    <citation type="submission" date="2019-11" db="EMBL/GenBank/DDBJ databases">
        <title>Bacillus idriensis genome.</title>
        <authorList>
            <person name="Konopka E.N."/>
            <person name="Newman J.D."/>
        </authorList>
    </citation>
    <scope>NUCLEOTIDE SEQUENCE [LARGE SCALE GENOMIC DNA]</scope>
    <source>
        <strain evidence="3 4">DSM 19097</strain>
    </source>
</reference>